<proteinExistence type="inferred from homology"/>
<keyword evidence="7" id="KW-0732">Signal</keyword>
<evidence type="ECO:0000256" key="3">
    <source>
        <dbReference type="ARBA" id="ARBA00023110"/>
    </source>
</evidence>
<evidence type="ECO:0000256" key="2">
    <source>
        <dbReference type="ARBA" id="ARBA00006577"/>
    </source>
</evidence>
<dbReference type="AlphaFoldDB" id="A0A5C6FD32"/>
<feature type="chain" id="PRO_5022856895" description="Peptidyl-prolyl cis-trans isomerase" evidence="7">
    <location>
        <begin position="20"/>
        <end position="179"/>
    </location>
</feature>
<gene>
    <name evidence="9" type="ORF">Poly59_10830</name>
</gene>
<dbReference type="RefSeq" id="WP_146532950.1">
    <property type="nucleotide sequence ID" value="NZ_SJPX01000001.1"/>
</dbReference>
<comment type="similarity">
    <text evidence="2 6">Belongs to the FKBP-type PPIase family.</text>
</comment>
<dbReference type="Proteomes" id="UP000317977">
    <property type="component" value="Unassembled WGS sequence"/>
</dbReference>
<dbReference type="Pfam" id="PF00254">
    <property type="entry name" value="FKBP_C"/>
    <property type="match status" value="1"/>
</dbReference>
<keyword evidence="3 5" id="KW-0697">Rotamase</keyword>
<organism evidence="9 10">
    <name type="scientific">Rubripirellula reticaptiva</name>
    <dbReference type="NCBI Taxonomy" id="2528013"/>
    <lineage>
        <taxon>Bacteria</taxon>
        <taxon>Pseudomonadati</taxon>
        <taxon>Planctomycetota</taxon>
        <taxon>Planctomycetia</taxon>
        <taxon>Pirellulales</taxon>
        <taxon>Pirellulaceae</taxon>
        <taxon>Rubripirellula</taxon>
    </lineage>
</organism>
<name>A0A5C6FD32_9BACT</name>
<dbReference type="PROSITE" id="PS50059">
    <property type="entry name" value="FKBP_PPIASE"/>
    <property type="match status" value="1"/>
</dbReference>
<dbReference type="GO" id="GO:0003755">
    <property type="term" value="F:peptidyl-prolyl cis-trans isomerase activity"/>
    <property type="evidence" value="ECO:0007669"/>
    <property type="project" value="UniProtKB-UniRule"/>
</dbReference>
<feature type="signal peptide" evidence="7">
    <location>
        <begin position="1"/>
        <end position="19"/>
    </location>
</feature>
<dbReference type="OrthoDB" id="280278at2"/>
<dbReference type="EC" id="5.2.1.8" evidence="6"/>
<feature type="domain" description="PPIase FKBP-type" evidence="8">
    <location>
        <begin position="93"/>
        <end position="179"/>
    </location>
</feature>
<dbReference type="EMBL" id="SJPX01000001">
    <property type="protein sequence ID" value="TWU58174.1"/>
    <property type="molecule type" value="Genomic_DNA"/>
</dbReference>
<comment type="catalytic activity">
    <reaction evidence="1 5 6">
        <text>[protein]-peptidylproline (omega=180) = [protein]-peptidylproline (omega=0)</text>
        <dbReference type="Rhea" id="RHEA:16237"/>
        <dbReference type="Rhea" id="RHEA-COMP:10747"/>
        <dbReference type="Rhea" id="RHEA-COMP:10748"/>
        <dbReference type="ChEBI" id="CHEBI:83833"/>
        <dbReference type="ChEBI" id="CHEBI:83834"/>
        <dbReference type="EC" id="5.2.1.8"/>
    </reaction>
</comment>
<evidence type="ECO:0000256" key="6">
    <source>
        <dbReference type="RuleBase" id="RU003915"/>
    </source>
</evidence>
<evidence type="ECO:0000256" key="5">
    <source>
        <dbReference type="PROSITE-ProRule" id="PRU00277"/>
    </source>
</evidence>
<evidence type="ECO:0000313" key="10">
    <source>
        <dbReference type="Proteomes" id="UP000317977"/>
    </source>
</evidence>
<evidence type="ECO:0000259" key="8">
    <source>
        <dbReference type="PROSITE" id="PS50059"/>
    </source>
</evidence>
<dbReference type="InterPro" id="IPR046357">
    <property type="entry name" value="PPIase_dom_sf"/>
</dbReference>
<dbReference type="Gene3D" id="3.10.50.40">
    <property type="match status" value="1"/>
</dbReference>
<evidence type="ECO:0000313" key="9">
    <source>
        <dbReference type="EMBL" id="TWU58174.1"/>
    </source>
</evidence>
<comment type="caution">
    <text evidence="9">The sequence shown here is derived from an EMBL/GenBank/DDBJ whole genome shotgun (WGS) entry which is preliminary data.</text>
</comment>
<dbReference type="PANTHER" id="PTHR43811">
    <property type="entry name" value="FKBP-TYPE PEPTIDYL-PROLYL CIS-TRANS ISOMERASE FKPA"/>
    <property type="match status" value="1"/>
</dbReference>
<dbReference type="InterPro" id="IPR001179">
    <property type="entry name" value="PPIase_FKBP_dom"/>
</dbReference>
<sequence length="179" mass="19448" precursor="true">MKSMFVAVAPLAASLCLVASTFGQGAALQGIANTADKLKQSIQEPITAGPKDKLERVAPGKIDADAPRKFTKTASGLQYRILRKSDKKKPAASNSVVAHYKGWFDNKEIFDSSYRKGRPIPFPLSGVIKGWTEGMQFIGEGGMIELDIPYQLGYGERGMPGAVPPRARLHFVVELVEIK</sequence>
<evidence type="ECO:0000256" key="4">
    <source>
        <dbReference type="ARBA" id="ARBA00023235"/>
    </source>
</evidence>
<accession>A0A5C6FD32</accession>
<protein>
    <recommendedName>
        <fullName evidence="6">Peptidyl-prolyl cis-trans isomerase</fullName>
        <ecNumber evidence="6">5.2.1.8</ecNumber>
    </recommendedName>
</protein>
<reference evidence="9 10" key="1">
    <citation type="submission" date="2019-02" db="EMBL/GenBank/DDBJ databases">
        <title>Deep-cultivation of Planctomycetes and their phenomic and genomic characterization uncovers novel biology.</title>
        <authorList>
            <person name="Wiegand S."/>
            <person name="Jogler M."/>
            <person name="Boedeker C."/>
            <person name="Pinto D."/>
            <person name="Vollmers J."/>
            <person name="Rivas-Marin E."/>
            <person name="Kohn T."/>
            <person name="Peeters S.H."/>
            <person name="Heuer A."/>
            <person name="Rast P."/>
            <person name="Oberbeckmann S."/>
            <person name="Bunk B."/>
            <person name="Jeske O."/>
            <person name="Meyerdierks A."/>
            <person name="Storesund J.E."/>
            <person name="Kallscheuer N."/>
            <person name="Luecker S."/>
            <person name="Lage O.M."/>
            <person name="Pohl T."/>
            <person name="Merkel B.J."/>
            <person name="Hornburger P."/>
            <person name="Mueller R.-W."/>
            <person name="Bruemmer F."/>
            <person name="Labrenz M."/>
            <person name="Spormann A.M."/>
            <person name="Op Den Camp H."/>
            <person name="Overmann J."/>
            <person name="Amann R."/>
            <person name="Jetten M.S.M."/>
            <person name="Mascher T."/>
            <person name="Medema M.H."/>
            <person name="Devos D.P."/>
            <person name="Kaster A.-K."/>
            <person name="Ovreas L."/>
            <person name="Rohde M."/>
            <person name="Galperin M.Y."/>
            <person name="Jogler C."/>
        </authorList>
    </citation>
    <scope>NUCLEOTIDE SEQUENCE [LARGE SCALE GENOMIC DNA]</scope>
    <source>
        <strain evidence="9 10">Poly59</strain>
    </source>
</reference>
<evidence type="ECO:0000256" key="7">
    <source>
        <dbReference type="SAM" id="SignalP"/>
    </source>
</evidence>
<keyword evidence="10" id="KW-1185">Reference proteome</keyword>
<evidence type="ECO:0000256" key="1">
    <source>
        <dbReference type="ARBA" id="ARBA00000971"/>
    </source>
</evidence>
<keyword evidence="4 5" id="KW-0413">Isomerase</keyword>
<dbReference type="SUPFAM" id="SSF54534">
    <property type="entry name" value="FKBP-like"/>
    <property type="match status" value="1"/>
</dbReference>
<dbReference type="PANTHER" id="PTHR43811:SF19">
    <property type="entry name" value="39 KDA FK506-BINDING NUCLEAR PROTEIN"/>
    <property type="match status" value="1"/>
</dbReference>